<evidence type="ECO:0000256" key="1">
    <source>
        <dbReference type="SAM" id="MobiDB-lite"/>
    </source>
</evidence>
<feature type="region of interest" description="Disordered" evidence="1">
    <location>
        <begin position="25"/>
        <end position="76"/>
    </location>
</feature>
<comment type="caution">
    <text evidence="2">The sequence shown here is derived from an EMBL/GenBank/DDBJ whole genome shotgun (WGS) entry which is preliminary data.</text>
</comment>
<evidence type="ECO:0000313" key="2">
    <source>
        <dbReference type="EMBL" id="MPC50149.1"/>
    </source>
</evidence>
<organism evidence="2 3">
    <name type="scientific">Portunus trituberculatus</name>
    <name type="common">Swimming crab</name>
    <name type="synonym">Neptunus trituberculatus</name>
    <dbReference type="NCBI Taxonomy" id="210409"/>
    <lineage>
        <taxon>Eukaryota</taxon>
        <taxon>Metazoa</taxon>
        <taxon>Ecdysozoa</taxon>
        <taxon>Arthropoda</taxon>
        <taxon>Crustacea</taxon>
        <taxon>Multicrustacea</taxon>
        <taxon>Malacostraca</taxon>
        <taxon>Eumalacostraca</taxon>
        <taxon>Eucarida</taxon>
        <taxon>Decapoda</taxon>
        <taxon>Pleocyemata</taxon>
        <taxon>Brachyura</taxon>
        <taxon>Eubrachyura</taxon>
        <taxon>Portunoidea</taxon>
        <taxon>Portunidae</taxon>
        <taxon>Portuninae</taxon>
        <taxon>Portunus</taxon>
    </lineage>
</organism>
<sequence>MIQVVVVVVVEVGVMRTRQGKIRQVRRGVLKAPPREDMSPPLPRQHVPRLTQLTHSRTPHRASRPIHSACNSKKFQ</sequence>
<reference evidence="2 3" key="1">
    <citation type="submission" date="2019-05" db="EMBL/GenBank/DDBJ databases">
        <title>Another draft genome of Portunus trituberculatus and its Hox gene families provides insights of decapod evolution.</title>
        <authorList>
            <person name="Jeong J.-H."/>
            <person name="Song I."/>
            <person name="Kim S."/>
            <person name="Choi T."/>
            <person name="Kim D."/>
            <person name="Ryu S."/>
            <person name="Kim W."/>
        </authorList>
    </citation>
    <scope>NUCLEOTIDE SEQUENCE [LARGE SCALE GENOMIC DNA]</scope>
    <source>
        <tissue evidence="2">Muscle</tissue>
    </source>
</reference>
<dbReference type="Proteomes" id="UP000324222">
    <property type="component" value="Unassembled WGS sequence"/>
</dbReference>
<keyword evidence="3" id="KW-1185">Reference proteome</keyword>
<name>A0A5B7FY66_PORTR</name>
<gene>
    <name evidence="2" type="ORF">E2C01_043972</name>
</gene>
<dbReference type="AlphaFoldDB" id="A0A5B7FY66"/>
<dbReference type="EMBL" id="VSRR010009310">
    <property type="protein sequence ID" value="MPC50149.1"/>
    <property type="molecule type" value="Genomic_DNA"/>
</dbReference>
<accession>A0A5B7FY66</accession>
<evidence type="ECO:0000313" key="3">
    <source>
        <dbReference type="Proteomes" id="UP000324222"/>
    </source>
</evidence>
<protein>
    <submittedName>
        <fullName evidence="2">Uncharacterized protein</fullName>
    </submittedName>
</protein>
<proteinExistence type="predicted"/>